<dbReference type="AlphaFoldDB" id="F6D5T6"/>
<accession>F6D5T6</accession>
<dbReference type="InterPro" id="IPR019197">
    <property type="entry name" value="Biotin-prot_ligase_N"/>
</dbReference>
<dbReference type="SUPFAM" id="SSF52317">
    <property type="entry name" value="Class I glutamine amidotransferase-like"/>
    <property type="match status" value="1"/>
</dbReference>
<dbReference type="Pfam" id="PF09825">
    <property type="entry name" value="BPL_N"/>
    <property type="match status" value="1"/>
</dbReference>
<dbReference type="STRING" id="868131.MSWAN_1880"/>
<dbReference type="OrthoDB" id="71102at2157"/>
<keyword evidence="2" id="KW-0812">Transmembrane</keyword>
<dbReference type="GeneID" id="10669390"/>
<reference evidence="4 5" key="1">
    <citation type="journal article" date="2014" name="Int. J. Syst. Evol. Microbiol.">
        <title>Methanobacterium paludis sp. nov. and a novel strain of Methanobacterium lacus isolated from northern peatlands.</title>
        <authorList>
            <person name="Cadillo-Quiroz H."/>
            <person name="Brauer S.L."/>
            <person name="Goodson N."/>
            <person name="Yavitt J.B."/>
            <person name="Zinder S.H."/>
        </authorList>
    </citation>
    <scope>NUCLEOTIDE SEQUENCE [LARGE SCALE GENOMIC DNA]</scope>
    <source>
        <strain evidence="5">DSM 25820 / JCM 18151 / SWAN1</strain>
    </source>
</reference>
<dbReference type="RefSeq" id="WP_013826388.1">
    <property type="nucleotide sequence ID" value="NC_015574.1"/>
</dbReference>
<keyword evidence="2" id="KW-0472">Membrane</keyword>
<dbReference type="KEGG" id="mew:MSWAN_1880"/>
<dbReference type="HOGENOM" id="CLU_057558_2_0_2"/>
<keyword evidence="2" id="KW-1133">Transmembrane helix</keyword>
<dbReference type="Gene3D" id="3.40.50.880">
    <property type="match status" value="1"/>
</dbReference>
<evidence type="ECO:0000313" key="5">
    <source>
        <dbReference type="Proteomes" id="UP000009231"/>
    </source>
</evidence>
<feature type="transmembrane region" description="Helical" evidence="2">
    <location>
        <begin position="32"/>
        <end position="54"/>
    </location>
</feature>
<sequence length="282" mass="30593">MKPHKRLSPKKNSRRHLNQKNNPRKYLSLKKIVLIAIAVIFIFFIINTAISNAFGGSNSSNQDTSTVHVLIFNGTGVITGSVNGVEDCLDKANQENLIPNVVFNYSTTDEINSKTLSGYDVLVMPGGLATTYLEDSDIDSSAMKNFVSSGKGYVGICAGAYAATSYVDGCYEGWGIAPNIRSKVVSYQGELNITMTSTGSDLLNSSGVQDIYHWNGPAMYKNGSYTPIAYYTDNTTGYENYAAILDDTYGSGRVLLSGSHPELDPQKPEMLAKMILWASGKS</sequence>
<feature type="domain" description="Biotin-protein ligase N-terminal" evidence="3">
    <location>
        <begin position="68"/>
        <end position="167"/>
    </location>
</feature>
<protein>
    <recommendedName>
        <fullName evidence="3">Biotin-protein ligase N-terminal domain-containing protein</fullName>
    </recommendedName>
</protein>
<dbReference type="Proteomes" id="UP000009231">
    <property type="component" value="Chromosome"/>
</dbReference>
<feature type="region of interest" description="Disordered" evidence="1">
    <location>
        <begin position="1"/>
        <end position="20"/>
    </location>
</feature>
<dbReference type="InterPro" id="IPR029062">
    <property type="entry name" value="Class_I_gatase-like"/>
</dbReference>
<dbReference type="EMBL" id="CP002772">
    <property type="protein sequence ID" value="AEG18889.1"/>
    <property type="molecule type" value="Genomic_DNA"/>
</dbReference>
<evidence type="ECO:0000259" key="3">
    <source>
        <dbReference type="Pfam" id="PF09825"/>
    </source>
</evidence>
<evidence type="ECO:0000256" key="1">
    <source>
        <dbReference type="SAM" id="MobiDB-lite"/>
    </source>
</evidence>
<keyword evidence="5" id="KW-1185">Reference proteome</keyword>
<evidence type="ECO:0000313" key="4">
    <source>
        <dbReference type="EMBL" id="AEG18889.1"/>
    </source>
</evidence>
<gene>
    <name evidence="4" type="ordered locus">MSWAN_1880</name>
</gene>
<feature type="compositionally biased region" description="Basic residues" evidence="1">
    <location>
        <begin position="1"/>
        <end position="18"/>
    </location>
</feature>
<organism evidence="4 5">
    <name type="scientific">Methanobacterium paludis (strain DSM 25820 / JCM 18151 / SWAN1)</name>
    <dbReference type="NCBI Taxonomy" id="868131"/>
    <lineage>
        <taxon>Archaea</taxon>
        <taxon>Methanobacteriati</taxon>
        <taxon>Methanobacteriota</taxon>
        <taxon>Methanomada group</taxon>
        <taxon>Methanobacteria</taxon>
        <taxon>Methanobacteriales</taxon>
        <taxon>Methanobacteriaceae</taxon>
        <taxon>Methanobacterium</taxon>
    </lineage>
</organism>
<proteinExistence type="predicted"/>
<name>F6D5T6_METPW</name>
<evidence type="ECO:0000256" key="2">
    <source>
        <dbReference type="SAM" id="Phobius"/>
    </source>
</evidence>
<dbReference type="eggNOG" id="arCOG00034">
    <property type="taxonomic scope" value="Archaea"/>
</dbReference>